<keyword evidence="1" id="KW-0732">Signal</keyword>
<evidence type="ECO:0000313" key="4">
    <source>
        <dbReference type="Proteomes" id="UP000249819"/>
    </source>
</evidence>
<dbReference type="Pfam" id="PF13590">
    <property type="entry name" value="DUF4136"/>
    <property type="match status" value="1"/>
</dbReference>
<sequence length="196" mass="21825">MFLQKLYEMKRLLIFAIPLLTLAACGPTLKVTHDVNSQANFSQYSTFAVYHPEVRGNARATVSELNRNRIDNGIVAAMMAKGYVQADTSTADLLVNPVAVVKQEKNVTAYTNYYNYGGFYRPYYWGGGMGMGSANTTFNVEKYIDGSLIIDVVDSRKRELLWQGVGNSQIDGPVKDPDTKISQAVAKIMESFPRKM</sequence>
<dbReference type="Gene3D" id="3.30.160.670">
    <property type="match status" value="1"/>
</dbReference>
<evidence type="ECO:0000259" key="2">
    <source>
        <dbReference type="Pfam" id="PF13590"/>
    </source>
</evidence>
<feature type="domain" description="DUF4136" evidence="2">
    <location>
        <begin position="31"/>
        <end position="193"/>
    </location>
</feature>
<proteinExistence type="predicted"/>
<evidence type="ECO:0000313" key="3">
    <source>
        <dbReference type="EMBL" id="RAJ76726.1"/>
    </source>
</evidence>
<keyword evidence="4" id="KW-1185">Reference proteome</keyword>
<dbReference type="InterPro" id="IPR025411">
    <property type="entry name" value="DUF4136"/>
</dbReference>
<dbReference type="Proteomes" id="UP000249819">
    <property type="component" value="Unassembled WGS sequence"/>
</dbReference>
<accession>A0A327VQH9</accession>
<dbReference type="AlphaFoldDB" id="A0A327VQH9"/>
<gene>
    <name evidence="3" type="ORF">CLV59_108247</name>
</gene>
<organism evidence="3 4">
    <name type="scientific">Chitinophaga dinghuensis</name>
    <dbReference type="NCBI Taxonomy" id="1539050"/>
    <lineage>
        <taxon>Bacteria</taxon>
        <taxon>Pseudomonadati</taxon>
        <taxon>Bacteroidota</taxon>
        <taxon>Chitinophagia</taxon>
        <taxon>Chitinophagales</taxon>
        <taxon>Chitinophagaceae</taxon>
        <taxon>Chitinophaga</taxon>
    </lineage>
</organism>
<feature type="signal peptide" evidence="1">
    <location>
        <begin position="1"/>
        <end position="23"/>
    </location>
</feature>
<dbReference type="PROSITE" id="PS51257">
    <property type="entry name" value="PROKAR_LIPOPROTEIN"/>
    <property type="match status" value="1"/>
</dbReference>
<dbReference type="EMBL" id="QLMA01000008">
    <property type="protein sequence ID" value="RAJ76726.1"/>
    <property type="molecule type" value="Genomic_DNA"/>
</dbReference>
<name>A0A327VQH9_9BACT</name>
<protein>
    <submittedName>
        <fullName evidence="3">Uncharacterized protein DUF4136</fullName>
    </submittedName>
</protein>
<reference evidence="3 4" key="1">
    <citation type="submission" date="2018-06" db="EMBL/GenBank/DDBJ databases">
        <title>Genomic Encyclopedia of Archaeal and Bacterial Type Strains, Phase II (KMG-II): from individual species to whole genera.</title>
        <authorList>
            <person name="Goeker M."/>
        </authorList>
    </citation>
    <scope>NUCLEOTIDE SEQUENCE [LARGE SCALE GENOMIC DNA]</scope>
    <source>
        <strain evidence="3 4">DSM 29821</strain>
    </source>
</reference>
<feature type="chain" id="PRO_5016461315" evidence="1">
    <location>
        <begin position="24"/>
        <end position="196"/>
    </location>
</feature>
<comment type="caution">
    <text evidence="3">The sequence shown here is derived from an EMBL/GenBank/DDBJ whole genome shotgun (WGS) entry which is preliminary data.</text>
</comment>
<evidence type="ECO:0000256" key="1">
    <source>
        <dbReference type="SAM" id="SignalP"/>
    </source>
</evidence>